<dbReference type="GO" id="GO:0016705">
    <property type="term" value="F:oxidoreductase activity, acting on paired donors, with incorporation or reduction of molecular oxygen"/>
    <property type="evidence" value="ECO:0007669"/>
    <property type="project" value="InterPro"/>
</dbReference>
<keyword evidence="9 12" id="KW-0503">Monooxygenase</keyword>
<dbReference type="GO" id="GO:0005506">
    <property type="term" value="F:iron ion binding"/>
    <property type="evidence" value="ECO:0007669"/>
    <property type="project" value="InterPro"/>
</dbReference>
<dbReference type="InterPro" id="IPR036396">
    <property type="entry name" value="Cyt_P450_sf"/>
</dbReference>
<dbReference type="SUPFAM" id="SSF48264">
    <property type="entry name" value="Cytochrome P450"/>
    <property type="match status" value="1"/>
</dbReference>
<evidence type="ECO:0008006" key="15">
    <source>
        <dbReference type="Google" id="ProtNLM"/>
    </source>
</evidence>
<comment type="similarity">
    <text evidence="2 12">Belongs to the cytochrome P450 family.</text>
</comment>
<dbReference type="Pfam" id="PF00067">
    <property type="entry name" value="p450"/>
    <property type="match status" value="1"/>
</dbReference>
<keyword evidence="14" id="KW-1185">Reference proteome</keyword>
<evidence type="ECO:0000256" key="1">
    <source>
        <dbReference type="ARBA" id="ARBA00004167"/>
    </source>
</evidence>
<name>A0AAN7J566_QUERU</name>
<dbReference type="AlphaFoldDB" id="A0AAN7J566"/>
<organism evidence="13 14">
    <name type="scientific">Quercus rubra</name>
    <name type="common">Northern red oak</name>
    <name type="synonym">Quercus borealis</name>
    <dbReference type="NCBI Taxonomy" id="3512"/>
    <lineage>
        <taxon>Eukaryota</taxon>
        <taxon>Viridiplantae</taxon>
        <taxon>Streptophyta</taxon>
        <taxon>Embryophyta</taxon>
        <taxon>Tracheophyta</taxon>
        <taxon>Spermatophyta</taxon>
        <taxon>Magnoliopsida</taxon>
        <taxon>eudicotyledons</taxon>
        <taxon>Gunneridae</taxon>
        <taxon>Pentapetalae</taxon>
        <taxon>rosids</taxon>
        <taxon>fabids</taxon>
        <taxon>Fagales</taxon>
        <taxon>Fagaceae</taxon>
        <taxon>Quercus</taxon>
    </lineage>
</organism>
<reference evidence="13 14" key="1">
    <citation type="journal article" date="2023" name="G3 (Bethesda)">
        <title>A haplotype-resolved chromosome-scale genome for Quercus rubra L. provides insights into the genetics of adaptive traits for red oak species.</title>
        <authorList>
            <person name="Kapoor B."/>
            <person name="Jenkins J."/>
            <person name="Schmutz J."/>
            <person name="Zhebentyayeva T."/>
            <person name="Kuelheim C."/>
            <person name="Coggeshall M."/>
            <person name="Heim C."/>
            <person name="Lasky J.R."/>
            <person name="Leites L."/>
            <person name="Islam-Faridi N."/>
            <person name="Romero-Severson J."/>
            <person name="DeLeo V.L."/>
            <person name="Lucas S.M."/>
            <person name="Lazic D."/>
            <person name="Gailing O."/>
            <person name="Carlson J."/>
            <person name="Staton M."/>
        </authorList>
    </citation>
    <scope>NUCLEOTIDE SEQUENCE [LARGE SCALE GENOMIC DNA]</scope>
    <source>
        <strain evidence="13">Pseudo-F2</strain>
    </source>
</reference>
<keyword evidence="10" id="KW-0472">Membrane</keyword>
<dbReference type="GO" id="GO:0004497">
    <property type="term" value="F:monooxygenase activity"/>
    <property type="evidence" value="ECO:0007669"/>
    <property type="project" value="UniProtKB-KW"/>
</dbReference>
<dbReference type="PRINTS" id="PR00385">
    <property type="entry name" value="P450"/>
</dbReference>
<evidence type="ECO:0000256" key="8">
    <source>
        <dbReference type="ARBA" id="ARBA00023004"/>
    </source>
</evidence>
<dbReference type="InterPro" id="IPR050665">
    <property type="entry name" value="Cytochrome_P450_Monooxygen"/>
</dbReference>
<dbReference type="Proteomes" id="UP001324115">
    <property type="component" value="Unassembled WGS sequence"/>
</dbReference>
<proteinExistence type="inferred from homology"/>
<keyword evidence="4" id="KW-0812">Transmembrane</keyword>
<keyword evidence="6" id="KW-1133">Transmembrane helix</keyword>
<sequence>MITSVEEMLERWKHHEGKEIEVFEEFRLFTSEVISKTAFGSSYLEGRNIFGMLMKLKIYKTNDEIEAEEREKGIYYSILEIIKKKEMKVTTRECGSSTGGDDFLELLLKAHHDANVGRRITVQDMVDECKTFYIAGQETTTALLAWTILLLAIHTDWQEKARKEALNFFGQQNPNPDGITKPKIMTMIINEALRLYTPTLSILRKVEREARLRKLILPANLLLYIPPLALHHDPQIWGEDVHLFKPERFSEGVAKVTNCNIAAFFPFGIGPRTCVGLNFATTEAKIALSMILQRYGFTLSPIYVHSTVQHFTLRPQHGIQVLLHSL</sequence>
<dbReference type="PROSITE" id="PS00086">
    <property type="entry name" value="CYTOCHROME_P450"/>
    <property type="match status" value="1"/>
</dbReference>
<accession>A0AAN7J566</accession>
<comment type="cofactor">
    <cofactor evidence="11">
        <name>heme</name>
        <dbReference type="ChEBI" id="CHEBI:30413"/>
    </cofactor>
</comment>
<evidence type="ECO:0000313" key="13">
    <source>
        <dbReference type="EMBL" id="KAK4598570.1"/>
    </source>
</evidence>
<evidence type="ECO:0000256" key="3">
    <source>
        <dbReference type="ARBA" id="ARBA00022617"/>
    </source>
</evidence>
<evidence type="ECO:0000256" key="9">
    <source>
        <dbReference type="ARBA" id="ARBA00023033"/>
    </source>
</evidence>
<keyword evidence="5 11" id="KW-0479">Metal-binding</keyword>
<dbReference type="InterPro" id="IPR017972">
    <property type="entry name" value="Cyt_P450_CS"/>
</dbReference>
<evidence type="ECO:0000313" key="14">
    <source>
        <dbReference type="Proteomes" id="UP001324115"/>
    </source>
</evidence>
<dbReference type="PANTHER" id="PTHR24282:SF20">
    <property type="entry name" value="CYTOCHROME P450 CYP749A22-LIKE"/>
    <property type="match status" value="1"/>
</dbReference>
<comment type="subcellular location">
    <subcellularLocation>
        <location evidence="1">Membrane</location>
        <topology evidence="1">Single-pass membrane protein</topology>
    </subcellularLocation>
</comment>
<dbReference type="PANTHER" id="PTHR24282">
    <property type="entry name" value="CYTOCHROME P450 FAMILY MEMBER"/>
    <property type="match status" value="1"/>
</dbReference>
<evidence type="ECO:0000256" key="7">
    <source>
        <dbReference type="ARBA" id="ARBA00023002"/>
    </source>
</evidence>
<dbReference type="PRINTS" id="PR00463">
    <property type="entry name" value="EP450I"/>
</dbReference>
<dbReference type="GO" id="GO:0016020">
    <property type="term" value="C:membrane"/>
    <property type="evidence" value="ECO:0007669"/>
    <property type="project" value="UniProtKB-SubCell"/>
</dbReference>
<dbReference type="EMBL" id="JAXUIC010000003">
    <property type="protein sequence ID" value="KAK4598570.1"/>
    <property type="molecule type" value="Genomic_DNA"/>
</dbReference>
<dbReference type="Gene3D" id="1.10.630.10">
    <property type="entry name" value="Cytochrome P450"/>
    <property type="match status" value="1"/>
</dbReference>
<comment type="caution">
    <text evidence="13">The sequence shown here is derived from an EMBL/GenBank/DDBJ whole genome shotgun (WGS) entry which is preliminary data.</text>
</comment>
<keyword evidence="8 11" id="KW-0408">Iron</keyword>
<dbReference type="InterPro" id="IPR001128">
    <property type="entry name" value="Cyt_P450"/>
</dbReference>
<evidence type="ECO:0000256" key="2">
    <source>
        <dbReference type="ARBA" id="ARBA00010617"/>
    </source>
</evidence>
<evidence type="ECO:0000256" key="4">
    <source>
        <dbReference type="ARBA" id="ARBA00022692"/>
    </source>
</evidence>
<keyword evidence="7 12" id="KW-0560">Oxidoreductase</keyword>
<feature type="binding site" description="axial binding residue" evidence="11">
    <location>
        <position position="274"/>
    </location>
    <ligand>
        <name>heme</name>
        <dbReference type="ChEBI" id="CHEBI:30413"/>
    </ligand>
    <ligandPart>
        <name>Fe</name>
        <dbReference type="ChEBI" id="CHEBI:18248"/>
    </ligandPart>
</feature>
<dbReference type="GO" id="GO:0020037">
    <property type="term" value="F:heme binding"/>
    <property type="evidence" value="ECO:0007669"/>
    <property type="project" value="InterPro"/>
</dbReference>
<gene>
    <name evidence="13" type="ORF">RGQ29_015854</name>
</gene>
<evidence type="ECO:0000256" key="12">
    <source>
        <dbReference type="RuleBase" id="RU000461"/>
    </source>
</evidence>
<evidence type="ECO:0000256" key="11">
    <source>
        <dbReference type="PIRSR" id="PIRSR602401-1"/>
    </source>
</evidence>
<dbReference type="InterPro" id="IPR002401">
    <property type="entry name" value="Cyt_P450_E_grp-I"/>
</dbReference>
<keyword evidence="3 11" id="KW-0349">Heme</keyword>
<protein>
    <recommendedName>
        <fullName evidence="15">Cytochrome P450 CYP749A22-like</fullName>
    </recommendedName>
</protein>
<evidence type="ECO:0000256" key="5">
    <source>
        <dbReference type="ARBA" id="ARBA00022723"/>
    </source>
</evidence>
<evidence type="ECO:0000256" key="6">
    <source>
        <dbReference type="ARBA" id="ARBA00022989"/>
    </source>
</evidence>
<evidence type="ECO:0000256" key="10">
    <source>
        <dbReference type="ARBA" id="ARBA00023136"/>
    </source>
</evidence>